<dbReference type="NCBIfam" id="NF040691">
    <property type="entry name" value="MtrAB_MtrB"/>
    <property type="match status" value="1"/>
</dbReference>
<feature type="transmembrane region" description="Helical" evidence="13">
    <location>
        <begin position="198"/>
        <end position="221"/>
    </location>
</feature>
<dbReference type="InterPro" id="IPR005467">
    <property type="entry name" value="His_kinase_dom"/>
</dbReference>
<evidence type="ECO:0000256" key="5">
    <source>
        <dbReference type="ARBA" id="ARBA00022679"/>
    </source>
</evidence>
<keyword evidence="5" id="KW-0808">Transferase</keyword>
<evidence type="ECO:0000259" key="15">
    <source>
        <dbReference type="PROSITE" id="PS50885"/>
    </source>
</evidence>
<dbReference type="PROSITE" id="PS50109">
    <property type="entry name" value="HIS_KIN"/>
    <property type="match status" value="1"/>
</dbReference>
<dbReference type="EC" id="2.7.13.3" evidence="3"/>
<keyword evidence="8 13" id="KW-1133">Transmembrane helix</keyword>
<dbReference type="CDD" id="cd00075">
    <property type="entry name" value="HATPase"/>
    <property type="match status" value="1"/>
</dbReference>
<protein>
    <recommendedName>
        <fullName evidence="11">Sensor histidine kinase MtrB</fullName>
        <ecNumber evidence="3">2.7.13.3</ecNumber>
    </recommendedName>
</protein>
<sequence length="537" mass="58579">MRPSLRRALTFWRRSIQARVVVSTLVLSTVVITAVGWYLLRQTRDGLLENRVDSVLAESATEVRDAEVALAGAGTESDESKQLRELAEPLITRGETRGYGVVLAGPVDDRRRAADGVASFTPGLDLDRSIPASLEARLATVGAPLAWTYTHVEADDSADIPSGPGIVVGAQIQLPADGRTYAVYFLYPLDEQEETLGLVTQGLLTAAVVLLLLVAGLAWLVTRQVVTPVRLARRVAERLAAGRLQERLRVTGEDDLARLATSFNQMASNLQRQIRQLEELSRVQRRFVSDVSHELRTPLTTVRMAGDVLHDARGRFDPGTARAAELLQTELDRFETLLADLLEISRFDAGAAVLDVEELDLGDIVRRVVESTRPLAEQRGVRVAVVDADRPCLAEGDPRRVERVVRNLLTNAIDHAEVGGRDPGVVVLLGSDENAAAVAVRDYGVGLEPGESAMVFNRFWRSDPARARTSGGTGLGLSIALEDTHLHGGWLQAWGRPRRGAQFRLTLPRHAGGSLRRSPLPLEPADAESRHADEVLR</sequence>
<evidence type="ECO:0000313" key="17">
    <source>
        <dbReference type="Proteomes" id="UP001500221"/>
    </source>
</evidence>
<dbReference type="InterPro" id="IPR036890">
    <property type="entry name" value="HATPase_C_sf"/>
</dbReference>
<evidence type="ECO:0000256" key="12">
    <source>
        <dbReference type="SAM" id="MobiDB-lite"/>
    </source>
</evidence>
<keyword evidence="9" id="KW-0902">Two-component regulatory system</keyword>
<dbReference type="InterPro" id="IPR004358">
    <property type="entry name" value="Sig_transdc_His_kin-like_C"/>
</dbReference>
<dbReference type="InterPro" id="IPR003661">
    <property type="entry name" value="HisK_dim/P_dom"/>
</dbReference>
<dbReference type="Proteomes" id="UP001500221">
    <property type="component" value="Unassembled WGS sequence"/>
</dbReference>
<dbReference type="SUPFAM" id="SSF158472">
    <property type="entry name" value="HAMP domain-like"/>
    <property type="match status" value="1"/>
</dbReference>
<dbReference type="Pfam" id="PF00672">
    <property type="entry name" value="HAMP"/>
    <property type="match status" value="1"/>
</dbReference>
<evidence type="ECO:0000256" key="11">
    <source>
        <dbReference type="ARBA" id="ARBA00035305"/>
    </source>
</evidence>
<evidence type="ECO:0000256" key="4">
    <source>
        <dbReference type="ARBA" id="ARBA00022553"/>
    </source>
</evidence>
<evidence type="ECO:0000256" key="3">
    <source>
        <dbReference type="ARBA" id="ARBA00012438"/>
    </source>
</evidence>
<dbReference type="Pfam" id="PF00512">
    <property type="entry name" value="HisKA"/>
    <property type="match status" value="1"/>
</dbReference>
<dbReference type="SMART" id="SM00388">
    <property type="entry name" value="HisKA"/>
    <property type="match status" value="1"/>
</dbReference>
<gene>
    <name evidence="16" type="primary">mtrB</name>
    <name evidence="16" type="ORF">GCM10023340_27480</name>
</gene>
<evidence type="ECO:0000256" key="13">
    <source>
        <dbReference type="SAM" id="Phobius"/>
    </source>
</evidence>
<dbReference type="SUPFAM" id="SSF47384">
    <property type="entry name" value="Homodimeric domain of signal transducing histidine kinase"/>
    <property type="match status" value="1"/>
</dbReference>
<dbReference type="SMART" id="SM00304">
    <property type="entry name" value="HAMP"/>
    <property type="match status" value="1"/>
</dbReference>
<evidence type="ECO:0000256" key="8">
    <source>
        <dbReference type="ARBA" id="ARBA00022989"/>
    </source>
</evidence>
<feature type="transmembrane region" description="Helical" evidence="13">
    <location>
        <begin position="20"/>
        <end position="40"/>
    </location>
</feature>
<dbReference type="GO" id="GO:0016301">
    <property type="term" value="F:kinase activity"/>
    <property type="evidence" value="ECO:0007669"/>
    <property type="project" value="UniProtKB-KW"/>
</dbReference>
<proteinExistence type="predicted"/>
<dbReference type="InterPro" id="IPR047669">
    <property type="entry name" value="MtrAB_MtrB"/>
</dbReference>
<evidence type="ECO:0000256" key="10">
    <source>
        <dbReference type="ARBA" id="ARBA00023136"/>
    </source>
</evidence>
<evidence type="ECO:0000256" key="2">
    <source>
        <dbReference type="ARBA" id="ARBA00004236"/>
    </source>
</evidence>
<evidence type="ECO:0000256" key="6">
    <source>
        <dbReference type="ARBA" id="ARBA00022692"/>
    </source>
</evidence>
<comment type="subcellular location">
    <subcellularLocation>
        <location evidence="2">Cell membrane</location>
    </subcellularLocation>
</comment>
<dbReference type="SMART" id="SM00387">
    <property type="entry name" value="HATPase_c"/>
    <property type="match status" value="1"/>
</dbReference>
<dbReference type="Gene3D" id="6.10.340.10">
    <property type="match status" value="1"/>
</dbReference>
<name>A0ABP9PWX3_9ACTN</name>
<evidence type="ECO:0000256" key="7">
    <source>
        <dbReference type="ARBA" id="ARBA00022777"/>
    </source>
</evidence>
<dbReference type="PRINTS" id="PR00344">
    <property type="entry name" value="BCTRLSENSOR"/>
</dbReference>
<dbReference type="PROSITE" id="PS50885">
    <property type="entry name" value="HAMP"/>
    <property type="match status" value="1"/>
</dbReference>
<comment type="caution">
    <text evidence="16">The sequence shown here is derived from an EMBL/GenBank/DDBJ whole genome shotgun (WGS) entry which is preliminary data.</text>
</comment>
<evidence type="ECO:0000256" key="9">
    <source>
        <dbReference type="ARBA" id="ARBA00023012"/>
    </source>
</evidence>
<dbReference type="Gene3D" id="3.30.565.10">
    <property type="entry name" value="Histidine kinase-like ATPase, C-terminal domain"/>
    <property type="match status" value="1"/>
</dbReference>
<feature type="region of interest" description="Disordered" evidence="12">
    <location>
        <begin position="512"/>
        <end position="537"/>
    </location>
</feature>
<keyword evidence="17" id="KW-1185">Reference proteome</keyword>
<dbReference type="InterPro" id="IPR003594">
    <property type="entry name" value="HATPase_dom"/>
</dbReference>
<keyword evidence="6 13" id="KW-0812">Transmembrane</keyword>
<dbReference type="CDD" id="cd00082">
    <property type="entry name" value="HisKA"/>
    <property type="match status" value="1"/>
</dbReference>
<dbReference type="CDD" id="cd06225">
    <property type="entry name" value="HAMP"/>
    <property type="match status" value="1"/>
</dbReference>
<reference evidence="17" key="1">
    <citation type="journal article" date="2019" name="Int. J. Syst. Evol. Microbiol.">
        <title>The Global Catalogue of Microorganisms (GCM) 10K type strain sequencing project: providing services to taxonomists for standard genome sequencing and annotation.</title>
        <authorList>
            <consortium name="The Broad Institute Genomics Platform"/>
            <consortium name="The Broad Institute Genome Sequencing Center for Infectious Disease"/>
            <person name="Wu L."/>
            <person name="Ma J."/>
        </authorList>
    </citation>
    <scope>NUCLEOTIDE SEQUENCE [LARGE SCALE GENOMIC DNA]</scope>
    <source>
        <strain evidence="17">JCM 18459</strain>
    </source>
</reference>
<dbReference type="PANTHER" id="PTHR45436:SF5">
    <property type="entry name" value="SENSOR HISTIDINE KINASE TRCS"/>
    <property type="match status" value="1"/>
</dbReference>
<comment type="catalytic activity">
    <reaction evidence="1">
        <text>ATP + protein L-histidine = ADP + protein N-phospho-L-histidine.</text>
        <dbReference type="EC" id="2.7.13.3"/>
    </reaction>
</comment>
<feature type="domain" description="HAMP" evidence="15">
    <location>
        <begin position="223"/>
        <end position="275"/>
    </location>
</feature>
<keyword evidence="4" id="KW-0597">Phosphoprotein</keyword>
<feature type="domain" description="Histidine kinase" evidence="14">
    <location>
        <begin position="290"/>
        <end position="511"/>
    </location>
</feature>
<keyword evidence="7 16" id="KW-0418">Kinase</keyword>
<keyword evidence="10 13" id="KW-0472">Membrane</keyword>
<dbReference type="InterPro" id="IPR003660">
    <property type="entry name" value="HAMP_dom"/>
</dbReference>
<dbReference type="Pfam" id="PF02518">
    <property type="entry name" value="HATPase_c"/>
    <property type="match status" value="1"/>
</dbReference>
<dbReference type="EMBL" id="BAABKG010000003">
    <property type="protein sequence ID" value="GAA5150411.1"/>
    <property type="molecule type" value="Genomic_DNA"/>
</dbReference>
<evidence type="ECO:0000256" key="1">
    <source>
        <dbReference type="ARBA" id="ARBA00000085"/>
    </source>
</evidence>
<dbReference type="InterPro" id="IPR036097">
    <property type="entry name" value="HisK_dim/P_sf"/>
</dbReference>
<dbReference type="SUPFAM" id="SSF55874">
    <property type="entry name" value="ATPase domain of HSP90 chaperone/DNA topoisomerase II/histidine kinase"/>
    <property type="match status" value="1"/>
</dbReference>
<feature type="compositionally biased region" description="Basic and acidic residues" evidence="12">
    <location>
        <begin position="527"/>
        <end position="537"/>
    </location>
</feature>
<dbReference type="InterPro" id="IPR050428">
    <property type="entry name" value="TCS_sensor_his_kinase"/>
</dbReference>
<accession>A0ABP9PWX3</accession>
<organism evidence="16 17">
    <name type="scientific">Nocardioides marinquilinus</name>
    <dbReference type="NCBI Taxonomy" id="1210400"/>
    <lineage>
        <taxon>Bacteria</taxon>
        <taxon>Bacillati</taxon>
        <taxon>Actinomycetota</taxon>
        <taxon>Actinomycetes</taxon>
        <taxon>Propionibacteriales</taxon>
        <taxon>Nocardioidaceae</taxon>
        <taxon>Nocardioides</taxon>
    </lineage>
</organism>
<evidence type="ECO:0000259" key="14">
    <source>
        <dbReference type="PROSITE" id="PS50109"/>
    </source>
</evidence>
<evidence type="ECO:0000313" key="16">
    <source>
        <dbReference type="EMBL" id="GAA5150411.1"/>
    </source>
</evidence>
<dbReference type="Gene3D" id="1.10.287.130">
    <property type="match status" value="1"/>
</dbReference>
<dbReference type="PANTHER" id="PTHR45436">
    <property type="entry name" value="SENSOR HISTIDINE KINASE YKOH"/>
    <property type="match status" value="1"/>
</dbReference>